<dbReference type="Pfam" id="PF08367">
    <property type="entry name" value="M16C_assoc"/>
    <property type="match status" value="1"/>
</dbReference>
<dbReference type="Pfam" id="PF00675">
    <property type="entry name" value="Peptidase_M16"/>
    <property type="match status" value="1"/>
</dbReference>
<dbReference type="PANTHER" id="PTHR43016:SF13">
    <property type="entry name" value="PRESEQUENCE PROTEASE, MITOCHONDRIAL"/>
    <property type="match status" value="1"/>
</dbReference>
<dbReference type="InterPro" id="IPR011249">
    <property type="entry name" value="Metalloenz_LuxS/M16"/>
</dbReference>
<dbReference type="Pfam" id="PF22516">
    <property type="entry name" value="PreP_C"/>
    <property type="match status" value="1"/>
</dbReference>
<dbReference type="InterPro" id="IPR013578">
    <property type="entry name" value="Peptidase_M16C_assoc"/>
</dbReference>
<accession>A0A7R9U8K2</accession>
<dbReference type="GO" id="GO:0016485">
    <property type="term" value="P:protein processing"/>
    <property type="evidence" value="ECO:0007669"/>
    <property type="project" value="TreeGrafter"/>
</dbReference>
<dbReference type="InterPro" id="IPR055130">
    <property type="entry name" value="PreP_C"/>
</dbReference>
<evidence type="ECO:0000259" key="1">
    <source>
        <dbReference type="SMART" id="SM01264"/>
    </source>
</evidence>
<dbReference type="InterPro" id="IPR011765">
    <property type="entry name" value="Pept_M16_N"/>
</dbReference>
<dbReference type="Pfam" id="PF05193">
    <property type="entry name" value="Peptidase_M16_C"/>
    <property type="match status" value="1"/>
</dbReference>
<dbReference type="SUPFAM" id="SSF63411">
    <property type="entry name" value="LuxS/MPP-like metallohydrolase"/>
    <property type="match status" value="4"/>
</dbReference>
<dbReference type="EMBL" id="HBEA01010205">
    <property type="protein sequence ID" value="CAD8258322.1"/>
    <property type="molecule type" value="Transcribed_RNA"/>
</dbReference>
<proteinExistence type="predicted"/>
<dbReference type="Gene3D" id="3.30.830.10">
    <property type="entry name" value="Metalloenzyme, LuxS/M16 peptidase-like"/>
    <property type="match status" value="4"/>
</dbReference>
<sequence length="1098" mass="121305">MRATSTLLAVASVVTVMVSGFVTRRMGRPGARLAGLGVARGPSRAFTINSRPLIPAVQNFLQKDSSILSFRGGSVGGFGYQSRLMATQSNLEEKPVMEAVQHPSYEVVGTEYVREYDAVLWQYRHKKTGAQVLSVGIDDDNKVFGVVFRTPPEDSTGLPHILEHSVLCGSRKYPTKEPFVELLKGSLQTFLNAFTYPDRTCYPVASQNTKDFYNLMNVYLDAVFFPRAINDPQVLAQEGWHYELEQKDQPLTYKGVVFNEMKGVYSSPDARMSRQVQRELFSSNTYHVDSGGDPTAIPNLTFQDFKNFHGRFYHPSNARVYFYGDDDPLERLNVLDDYLSEFEPVDPNSAIQWEKKKDAPWKKTSAFPASEEDVKKGQGHMVTVNWLLNDAPFTQKEQLTVSMLDYLLLNDISSPLYRSLLESNLGSAVIGGGLSSELLQSTYNVGLKGVKAEKAEEVEPLILSTLERIAEEGFPQDAIDACVNSIEFSLREFNTGSFPRGLSFMLGTMREWIYDGNPADGVRFDDTLAELKADLEKRGGQVFVDALKELLLDNGHRLTMTMVPDASLEAKIVKEEEDRLAAVKAELTDADLDRIIQETEELRAAQAAEDPPEAKASIPALTIDDLERKAKTTPIEVRKGLNGPDGGALLVTHELPSNGILYADVGLDLSSLAWEDVPLMSLFSDMLLECGTNKEDETTLTRRIGRHTGGVRSAILRDLVEHPEGKCVEGDEIVHYLFLRGKAVPDKVSELFAIMKDILTDVNLDRQSRVIEMLRETKASMESSIVTSGHAFAASRLAAHDTGFGVLREQTGGVTYLNTVRELLEQAENEWPSLLSRLQKIQETLLNSNTLVVNLTGDKEVLSASVPVAETFATDLPKKASVDVAADRSVPTLDLRDVPRLPAVSEGLVVPTQVNYVGMAGRIYQPGDAVDSSAFVINNFLRTGHIWDTVRVMGGAYGGFCSFDRLTGRLGFLSYRDPNLMKTLENYKASADHLLTAELTEKSIEQAVIGSIGDLDSPRSVDTKGWLSLADFLAGRSDELRQKRRDEVFATDLSKFREFGEKLSDLNKADPTVVVVGSAKAIEEANKDGLGLKVVNVL</sequence>
<name>A0A7R9U8K2_9STRA</name>
<organism evidence="2">
    <name type="scientific">Pinguiococcus pyrenoidosus</name>
    <dbReference type="NCBI Taxonomy" id="172671"/>
    <lineage>
        <taxon>Eukaryota</taxon>
        <taxon>Sar</taxon>
        <taxon>Stramenopiles</taxon>
        <taxon>Ochrophyta</taxon>
        <taxon>Pinguiophyceae</taxon>
        <taxon>Pinguiochrysidales</taxon>
        <taxon>Pinguiochrysidaceae</taxon>
        <taxon>Pinguiococcus</taxon>
    </lineage>
</organism>
<dbReference type="InterPro" id="IPR007863">
    <property type="entry name" value="Peptidase_M16_C"/>
</dbReference>
<reference evidence="2" key="1">
    <citation type="submission" date="2021-01" db="EMBL/GenBank/DDBJ databases">
        <authorList>
            <person name="Corre E."/>
            <person name="Pelletier E."/>
            <person name="Niang G."/>
            <person name="Scheremetjew M."/>
            <person name="Finn R."/>
            <person name="Kale V."/>
            <person name="Holt S."/>
            <person name="Cochrane G."/>
            <person name="Meng A."/>
            <person name="Brown T."/>
            <person name="Cohen L."/>
        </authorList>
    </citation>
    <scope>NUCLEOTIDE SEQUENCE</scope>
    <source>
        <strain evidence="2">CCMP2078</strain>
    </source>
</reference>
<protein>
    <recommendedName>
        <fullName evidence="1">Peptidase M16C associated domain-containing protein</fullName>
    </recommendedName>
</protein>
<dbReference type="FunFam" id="3.30.830.10:FF:000034">
    <property type="entry name" value="presequence protease 1, chloroplastic/mitochondrial"/>
    <property type="match status" value="1"/>
</dbReference>
<feature type="domain" description="Peptidase M16C associated" evidence="1">
    <location>
        <begin position="562"/>
        <end position="823"/>
    </location>
</feature>
<dbReference type="SMART" id="SM01264">
    <property type="entry name" value="M16C_associated"/>
    <property type="match status" value="1"/>
</dbReference>
<dbReference type="PANTHER" id="PTHR43016">
    <property type="entry name" value="PRESEQUENCE PROTEASE"/>
    <property type="match status" value="1"/>
</dbReference>
<evidence type="ECO:0000313" key="2">
    <source>
        <dbReference type="EMBL" id="CAD8258322.1"/>
    </source>
</evidence>
<dbReference type="GO" id="GO:0004222">
    <property type="term" value="F:metalloendopeptidase activity"/>
    <property type="evidence" value="ECO:0007669"/>
    <property type="project" value="TreeGrafter"/>
</dbReference>
<dbReference type="GO" id="GO:0046872">
    <property type="term" value="F:metal ion binding"/>
    <property type="evidence" value="ECO:0007669"/>
    <property type="project" value="InterPro"/>
</dbReference>
<dbReference type="AlphaFoldDB" id="A0A7R9U8K2"/>
<gene>
    <name evidence="2" type="ORF">PPYR1160_LOCUS7823</name>
</gene>